<dbReference type="InterPro" id="IPR029058">
    <property type="entry name" value="AB_hydrolase_fold"/>
</dbReference>
<evidence type="ECO:0000256" key="2">
    <source>
        <dbReference type="ARBA" id="ARBA00004393"/>
    </source>
</evidence>
<dbReference type="OrthoDB" id="443318at2759"/>
<dbReference type="Pfam" id="PF00450">
    <property type="entry name" value="Peptidase_S10"/>
    <property type="match status" value="1"/>
</dbReference>
<evidence type="ECO:0000256" key="16">
    <source>
        <dbReference type="SAM" id="SignalP"/>
    </source>
</evidence>
<comment type="subcellular location">
    <subcellularLocation>
        <location evidence="2">Golgi apparatus</location>
        <location evidence="2">trans-Golgi network membrane</location>
        <topology evidence="2">Single-pass type I membrane protein</topology>
    </subcellularLocation>
</comment>
<dbReference type="GO" id="GO:0006508">
    <property type="term" value="P:proteolysis"/>
    <property type="evidence" value="ECO:0007669"/>
    <property type="project" value="UniProtKB-KW"/>
</dbReference>
<name>C5FEZ9_ARTOC</name>
<dbReference type="InterPro" id="IPR001563">
    <property type="entry name" value="Peptidase_S10"/>
</dbReference>
<comment type="function">
    <text evidence="14">Protease with a carboxypeptidase B-like function involved in the C-terminal processing of the lysine and arginine residues from protein precursors. Promotes cell fusion and is involved in the programmed cell death.</text>
</comment>
<evidence type="ECO:0000256" key="9">
    <source>
        <dbReference type="ARBA" id="ARBA00022801"/>
    </source>
</evidence>
<keyword evidence="9 15" id="KW-0378">Hydrolase</keyword>
<dbReference type="SUPFAM" id="SSF53474">
    <property type="entry name" value="alpha/beta-Hydrolases"/>
    <property type="match status" value="1"/>
</dbReference>
<dbReference type="PRINTS" id="PR00724">
    <property type="entry name" value="CRBOXYPTASEC"/>
</dbReference>
<evidence type="ECO:0000256" key="5">
    <source>
        <dbReference type="ARBA" id="ARBA00022670"/>
    </source>
</evidence>
<keyword evidence="13" id="KW-0325">Glycoprotein</keyword>
<keyword evidence="4 15" id="KW-0121">Carboxypeptidase</keyword>
<evidence type="ECO:0000313" key="17">
    <source>
        <dbReference type="EMBL" id="EEQ28293.1"/>
    </source>
</evidence>
<comment type="similarity">
    <text evidence="3 15">Belongs to the peptidase S10 family.</text>
</comment>
<organism evidence="17 18">
    <name type="scientific">Arthroderma otae (strain ATCC MYA-4605 / CBS 113480)</name>
    <name type="common">Microsporum canis</name>
    <dbReference type="NCBI Taxonomy" id="554155"/>
    <lineage>
        <taxon>Eukaryota</taxon>
        <taxon>Fungi</taxon>
        <taxon>Dikarya</taxon>
        <taxon>Ascomycota</taxon>
        <taxon>Pezizomycotina</taxon>
        <taxon>Eurotiomycetes</taxon>
        <taxon>Eurotiomycetidae</taxon>
        <taxon>Onygenales</taxon>
        <taxon>Arthrodermataceae</taxon>
        <taxon>Microsporum</taxon>
    </lineage>
</organism>
<keyword evidence="8 16" id="KW-0732">Signal</keyword>
<evidence type="ECO:0000256" key="7">
    <source>
        <dbReference type="ARBA" id="ARBA00022703"/>
    </source>
</evidence>
<dbReference type="EC" id="3.4.16.-" evidence="15"/>
<dbReference type="PANTHER" id="PTHR11802:SF190">
    <property type="entry name" value="PHEROMONE-PROCESSING CARBOXYPEPTIDASE KEX1"/>
    <property type="match status" value="1"/>
</dbReference>
<evidence type="ECO:0000256" key="6">
    <source>
        <dbReference type="ARBA" id="ARBA00022692"/>
    </source>
</evidence>
<evidence type="ECO:0000256" key="8">
    <source>
        <dbReference type="ARBA" id="ARBA00022729"/>
    </source>
</evidence>
<dbReference type="PANTHER" id="PTHR11802">
    <property type="entry name" value="SERINE PROTEASE FAMILY S10 SERINE CARBOXYPEPTIDASE"/>
    <property type="match status" value="1"/>
</dbReference>
<dbReference type="GO" id="GO:0005802">
    <property type="term" value="C:trans-Golgi network"/>
    <property type="evidence" value="ECO:0007669"/>
    <property type="project" value="TreeGrafter"/>
</dbReference>
<dbReference type="STRING" id="554155.C5FEZ9"/>
<dbReference type="Gene3D" id="3.40.50.1820">
    <property type="entry name" value="alpha/beta hydrolase"/>
    <property type="match status" value="1"/>
</dbReference>
<dbReference type="AlphaFoldDB" id="C5FEZ9"/>
<keyword evidence="6" id="KW-0812">Transmembrane</keyword>
<dbReference type="RefSeq" id="XP_002851077.1">
    <property type="nucleotide sequence ID" value="XM_002851031.1"/>
</dbReference>
<comment type="catalytic activity">
    <reaction evidence="1">
        <text>Preferential release of a C-terminal arginine or lysine residue.</text>
        <dbReference type="EC" id="3.4.16.6"/>
    </reaction>
</comment>
<dbReference type="InterPro" id="IPR018202">
    <property type="entry name" value="Ser_caboxypep_ser_AS"/>
</dbReference>
<dbReference type="OMA" id="LNSTCYG"/>
<evidence type="ECO:0000256" key="13">
    <source>
        <dbReference type="ARBA" id="ARBA00023180"/>
    </source>
</evidence>
<evidence type="ECO:0000256" key="15">
    <source>
        <dbReference type="RuleBase" id="RU361156"/>
    </source>
</evidence>
<evidence type="ECO:0000256" key="3">
    <source>
        <dbReference type="ARBA" id="ARBA00009431"/>
    </source>
</evidence>
<dbReference type="GO" id="GO:0004185">
    <property type="term" value="F:serine-type carboxypeptidase activity"/>
    <property type="evidence" value="ECO:0007669"/>
    <property type="project" value="UniProtKB-UniRule"/>
</dbReference>
<keyword evidence="18" id="KW-1185">Reference proteome</keyword>
<dbReference type="eggNOG" id="KOG1282">
    <property type="taxonomic scope" value="Eukaryota"/>
</dbReference>
<reference evidence="18" key="1">
    <citation type="journal article" date="2012" name="MBio">
        <title>Comparative genome analysis of Trichophyton rubrum and related dermatophytes reveals candidate genes involved in infection.</title>
        <authorList>
            <person name="Martinez D.A."/>
            <person name="Oliver B.G."/>
            <person name="Graeser Y."/>
            <person name="Goldberg J.M."/>
            <person name="Li W."/>
            <person name="Martinez-Rossi N.M."/>
            <person name="Monod M."/>
            <person name="Shelest E."/>
            <person name="Barton R.C."/>
            <person name="Birch E."/>
            <person name="Brakhage A.A."/>
            <person name="Chen Z."/>
            <person name="Gurr S.J."/>
            <person name="Heiman D."/>
            <person name="Heitman J."/>
            <person name="Kosti I."/>
            <person name="Rossi A."/>
            <person name="Saif S."/>
            <person name="Samalova M."/>
            <person name="Saunders C.W."/>
            <person name="Shea T."/>
            <person name="Summerbell R.C."/>
            <person name="Xu J."/>
            <person name="Young S."/>
            <person name="Zeng Q."/>
            <person name="Birren B.W."/>
            <person name="Cuomo C.A."/>
            <person name="White T.C."/>
        </authorList>
    </citation>
    <scope>NUCLEOTIDE SEQUENCE [LARGE SCALE GENOMIC DNA]</scope>
    <source>
        <strain evidence="18">ATCC MYA-4605 / CBS 113480</strain>
    </source>
</reference>
<dbReference type="GO" id="GO:0006915">
    <property type="term" value="P:apoptotic process"/>
    <property type="evidence" value="ECO:0007669"/>
    <property type="project" value="UniProtKB-KW"/>
</dbReference>
<keyword evidence="7" id="KW-0053">Apoptosis</keyword>
<evidence type="ECO:0000256" key="12">
    <source>
        <dbReference type="ARBA" id="ARBA00023136"/>
    </source>
</evidence>
<evidence type="ECO:0000256" key="14">
    <source>
        <dbReference type="ARBA" id="ARBA00037042"/>
    </source>
</evidence>
<evidence type="ECO:0000256" key="1">
    <source>
        <dbReference type="ARBA" id="ARBA00001003"/>
    </source>
</evidence>
<keyword evidence="11" id="KW-0333">Golgi apparatus</keyword>
<keyword evidence="5 15" id="KW-0645">Protease</keyword>
<keyword evidence="10" id="KW-1133">Transmembrane helix</keyword>
<evidence type="ECO:0000313" key="18">
    <source>
        <dbReference type="Proteomes" id="UP000002035"/>
    </source>
</evidence>
<dbReference type="HOGENOM" id="CLU_008523_12_2_1"/>
<protein>
    <recommendedName>
        <fullName evidence="15">Carboxypeptidase</fullName>
        <ecNumber evidence="15">3.4.16.-</ecNumber>
    </recommendedName>
</protein>
<dbReference type="Proteomes" id="UP000002035">
    <property type="component" value="Unassembled WGS sequence"/>
</dbReference>
<keyword evidence="12" id="KW-0472">Membrane</keyword>
<dbReference type="VEuPathDB" id="FungiDB:MCYG_01181"/>
<dbReference type="EMBL" id="DS995701">
    <property type="protein sequence ID" value="EEQ28293.1"/>
    <property type="molecule type" value="Genomic_DNA"/>
</dbReference>
<dbReference type="PROSITE" id="PS00131">
    <property type="entry name" value="CARBOXYPEPT_SER_SER"/>
    <property type="match status" value="1"/>
</dbReference>
<evidence type="ECO:0000256" key="4">
    <source>
        <dbReference type="ARBA" id="ARBA00022645"/>
    </source>
</evidence>
<dbReference type="GeneID" id="9228618"/>
<feature type="chain" id="PRO_5013243322" description="Carboxypeptidase" evidence="16">
    <location>
        <begin position="16"/>
        <end position="501"/>
    </location>
</feature>
<accession>C5FEZ9</accession>
<proteinExistence type="inferred from homology"/>
<evidence type="ECO:0000256" key="11">
    <source>
        <dbReference type="ARBA" id="ARBA00023034"/>
    </source>
</evidence>
<sequence>MLVTALLSLISLAWASPHATPTTLPGKSAFETKPLPDAPGIPQNWAGRLDIPGTPQGNSLFFWLFSAEDMAYDDNLIIWLNGGPGCSSLIGAFLENGPLRFSGNSTRPEKNPYSWTKLGHVLYIDQPVGTGFASEKVPVTSNKHVISNLYEWLVAFDMVFGHILRTKKVHIVGESYAGIYVPYIASEIMKRKSELSVNLTSISIGDGTIGSNTGMSSLGIVGFLEEHASKLRIPQDIMNALSFGDHACGFETVRQQARVYPPKGPFHLPRGLGPSKNDWASMMLPMGVDESPESCNIHPDTPEKIKLSIFNSTCYGQCAVYDTTADYLSSRECFSVYNINYDCTAINPTPALEAYFSRADVQIALNLMHPMDELRPFEACNRGILATLMAPANRPVPPSYDILPDLLTTHKLPVHIYQGGLDLLINHVGVEVTIQNMTWNGAQGFQESPHSKFGRQKDKSEGMWNEERGLSYHLFFNGGHLLPVDLPKEMFQYVKDVILKQ</sequence>
<gene>
    <name evidence="17" type="ORF">MCYG_01181</name>
</gene>
<feature type="signal peptide" evidence="16">
    <location>
        <begin position="1"/>
        <end position="15"/>
    </location>
</feature>
<evidence type="ECO:0000256" key="10">
    <source>
        <dbReference type="ARBA" id="ARBA00022989"/>
    </source>
</evidence>